<evidence type="ECO:0000256" key="9">
    <source>
        <dbReference type="ARBA" id="ARBA00050646"/>
    </source>
</evidence>
<dbReference type="STRING" id="7574.A0A1S3I1R7"/>
<dbReference type="InterPro" id="IPR026113">
    <property type="entry name" value="METTL2/6/8-like"/>
</dbReference>
<dbReference type="InterPro" id="IPR029063">
    <property type="entry name" value="SAM-dependent_MTases_sf"/>
</dbReference>
<comment type="catalytic activity">
    <reaction evidence="9">
        <text>cytidine(32) in tRNA(Ser) + S-adenosyl-L-methionine = N(3)-methylcytidine(32) in tRNA(Ser) + S-adenosyl-L-homocysteine + H(+)</text>
        <dbReference type="Rhea" id="RHEA:50956"/>
        <dbReference type="Rhea" id="RHEA-COMP:12849"/>
        <dbReference type="Rhea" id="RHEA-COMP:12851"/>
        <dbReference type="ChEBI" id="CHEBI:15378"/>
        <dbReference type="ChEBI" id="CHEBI:57856"/>
        <dbReference type="ChEBI" id="CHEBI:59789"/>
        <dbReference type="ChEBI" id="CHEBI:74894"/>
        <dbReference type="ChEBI" id="CHEBI:82748"/>
    </reaction>
    <physiologicalReaction direction="left-to-right" evidence="9">
        <dbReference type="Rhea" id="RHEA:50957"/>
    </physiologicalReaction>
</comment>
<reference evidence="17" key="2">
    <citation type="submission" date="2025-08" db="UniProtKB">
        <authorList>
            <consortium name="RefSeq"/>
        </authorList>
    </citation>
    <scope>IDENTIFICATION</scope>
</reference>
<comment type="function">
    <text evidence="10">S-adenosyl-L-methionine-dependent methyltransferase that mediates N(3)-methylcytidine modification of residue 32 of the tRNA anticodon loop of tRNA(Ser), including tRNA(Ser)(UGA) and tRNA(Ser)(GCU). Interaction with SARS1/SerRS is required for N(3)-methylcytidine methylation.</text>
</comment>
<gene>
    <name evidence="17" type="primary">LOC106160220</name>
</gene>
<evidence type="ECO:0000256" key="14">
    <source>
        <dbReference type="SAM" id="MobiDB-lite"/>
    </source>
</evidence>
<dbReference type="InterPro" id="IPR013217">
    <property type="entry name" value="Methyltransf_12"/>
</dbReference>
<evidence type="ECO:0000256" key="8">
    <source>
        <dbReference type="ARBA" id="ARBA00023242"/>
    </source>
</evidence>
<dbReference type="GO" id="GO:0052735">
    <property type="term" value="F:tRNA (cytidine-3-)-methyltransferase activity"/>
    <property type="evidence" value="ECO:0007669"/>
    <property type="project" value="UniProtKB-ARBA"/>
</dbReference>
<comment type="subcellular location">
    <subcellularLocation>
        <location evidence="2">Cytoplasm</location>
    </subcellularLocation>
    <subcellularLocation>
        <location evidence="1">Nucleus</location>
    </subcellularLocation>
</comment>
<evidence type="ECO:0000313" key="17">
    <source>
        <dbReference type="RefSeq" id="XP_013392210.1"/>
    </source>
</evidence>
<keyword evidence="8" id="KW-0539">Nucleus</keyword>
<keyword evidence="5" id="KW-0489">Methyltransferase</keyword>
<dbReference type="OMA" id="DAQRNWD"/>
<evidence type="ECO:0000256" key="6">
    <source>
        <dbReference type="ARBA" id="ARBA00022679"/>
    </source>
</evidence>
<sequence length="327" mass="37302">MEAGTEFENQDPKDTHTCTSLSLPVSNSSPNCQEETSQGNGDNCTNIPVPSSNNTGSHNMKTSGPHPRTLTEEEAAKLSQDTRVVNDFKQMTLEKEAQKNWDKFYKRNSTKFFKDRHWTSREFRELSGCDSSQEEKKIVLEVGCGVGNFLFPLLEENPNLFFYACDFSPRAVQFVKDHPLYNSSQCMAFQCDLTQDPLLDTLENPTVDIVSMIFVLSAIHPEKMLSALENIYKVLKPGGCVLVRDYGLYDYAQLRFSPGQKLAENFYVRQDGTRAYYFSTDYLSDLFTRAGYQIENCDYVTRETVNKKEGLCVPRIFVQGKFIKMRS</sequence>
<comment type="subunit">
    <text evidence="11">Monomer. Interacts with SARS1/SerRS; interaction is mediated via tRNA(Ser) and is required for N(3)-methylcytidine methylation.</text>
</comment>
<dbReference type="Proteomes" id="UP000085678">
    <property type="component" value="Unplaced"/>
</dbReference>
<dbReference type="AlphaFoldDB" id="A0A1S3I1R7"/>
<dbReference type="FunFam" id="3.40.50.150:FF:000279">
    <property type="entry name" value="Methyltransferase-like protein"/>
    <property type="match status" value="1"/>
</dbReference>
<keyword evidence="16" id="KW-1185">Reference proteome</keyword>
<dbReference type="GO" id="GO:0030488">
    <property type="term" value="P:tRNA methylation"/>
    <property type="evidence" value="ECO:0007669"/>
    <property type="project" value="UniProtKB-ARBA"/>
</dbReference>
<dbReference type="Pfam" id="PF08242">
    <property type="entry name" value="Methyltransf_12"/>
    <property type="match status" value="1"/>
</dbReference>
<evidence type="ECO:0000256" key="5">
    <source>
        <dbReference type="ARBA" id="ARBA00022603"/>
    </source>
</evidence>
<protein>
    <recommendedName>
        <fullName evidence="12">tRNA N(3)-cytidine methyltransferase METTL6</fullName>
    </recommendedName>
    <alternativeName>
        <fullName evidence="13">Methyltransferase-like protein 6</fullName>
    </alternativeName>
</protein>
<dbReference type="GeneID" id="106160220"/>
<evidence type="ECO:0000256" key="13">
    <source>
        <dbReference type="ARBA" id="ARBA00079889"/>
    </source>
</evidence>
<dbReference type="GO" id="GO:0005634">
    <property type="term" value="C:nucleus"/>
    <property type="evidence" value="ECO:0007669"/>
    <property type="project" value="UniProtKB-SubCell"/>
</dbReference>
<evidence type="ECO:0000256" key="10">
    <source>
        <dbReference type="ARBA" id="ARBA00058280"/>
    </source>
</evidence>
<evidence type="ECO:0000256" key="3">
    <source>
        <dbReference type="ARBA" id="ARBA00009725"/>
    </source>
</evidence>
<dbReference type="RefSeq" id="XP_013392210.1">
    <property type="nucleotide sequence ID" value="XM_013536756.1"/>
</dbReference>
<dbReference type="KEGG" id="lak:106160220"/>
<evidence type="ECO:0000256" key="4">
    <source>
        <dbReference type="ARBA" id="ARBA00022490"/>
    </source>
</evidence>
<reference evidence="17" key="1">
    <citation type="journal article" date="2015" name="Nat. Commun.">
        <title>The Lingula genome provides insights into brachiopod evolution and the origin of phosphate biomineralization.</title>
        <authorList>
            <person name="Luo Y.J."/>
            <person name="Takeuchi T."/>
            <person name="Koyanagi R."/>
            <person name="Yamada L."/>
            <person name="Kanda M."/>
            <person name="Khalturina M."/>
            <person name="Fujie M."/>
            <person name="Yamasaki S.I."/>
            <person name="Endo K."/>
            <person name="Satoh N."/>
        </authorList>
    </citation>
    <scope>NUCLEOTIDE SEQUENCE</scope>
</reference>
<dbReference type="OrthoDB" id="417697at2759"/>
<keyword evidence="7" id="KW-0819">tRNA processing</keyword>
<keyword evidence="6" id="KW-0808">Transferase</keyword>
<feature type="domain" description="Methyltransferase type 12" evidence="15">
    <location>
        <begin position="140"/>
        <end position="240"/>
    </location>
</feature>
<evidence type="ECO:0000313" key="16">
    <source>
        <dbReference type="Proteomes" id="UP000085678"/>
    </source>
</evidence>
<evidence type="ECO:0000256" key="11">
    <source>
        <dbReference type="ARBA" id="ARBA00065134"/>
    </source>
</evidence>
<dbReference type="FunCoup" id="A0A1S3I1R7">
    <property type="interactions" value="312"/>
</dbReference>
<evidence type="ECO:0000256" key="2">
    <source>
        <dbReference type="ARBA" id="ARBA00004496"/>
    </source>
</evidence>
<dbReference type="GO" id="GO:0005737">
    <property type="term" value="C:cytoplasm"/>
    <property type="evidence" value="ECO:0007669"/>
    <property type="project" value="UniProtKB-SubCell"/>
</dbReference>
<dbReference type="Gene3D" id="3.40.50.150">
    <property type="entry name" value="Vaccinia Virus protein VP39"/>
    <property type="match status" value="1"/>
</dbReference>
<proteinExistence type="inferred from homology"/>
<feature type="compositionally biased region" description="Low complexity" evidence="14">
    <location>
        <begin position="20"/>
        <end position="31"/>
    </location>
</feature>
<name>A0A1S3I1R7_LINAN</name>
<feature type="region of interest" description="Disordered" evidence="14">
    <location>
        <begin position="1"/>
        <end position="71"/>
    </location>
</feature>
<dbReference type="CDD" id="cd02440">
    <property type="entry name" value="AdoMet_MTases"/>
    <property type="match status" value="1"/>
</dbReference>
<dbReference type="InParanoid" id="A0A1S3I1R7"/>
<evidence type="ECO:0000259" key="15">
    <source>
        <dbReference type="Pfam" id="PF08242"/>
    </source>
</evidence>
<dbReference type="PANTHER" id="PTHR22809:SF5">
    <property type="entry name" value="TRNA N(3)-METHYLCYTIDINE METHYLTRANSFERASE METTL6"/>
    <property type="match status" value="1"/>
</dbReference>
<feature type="compositionally biased region" description="Polar residues" evidence="14">
    <location>
        <begin position="32"/>
        <end position="62"/>
    </location>
</feature>
<dbReference type="PANTHER" id="PTHR22809">
    <property type="entry name" value="METHYLTRANSFERASE-RELATED"/>
    <property type="match status" value="1"/>
</dbReference>
<evidence type="ECO:0000256" key="12">
    <source>
        <dbReference type="ARBA" id="ARBA00067376"/>
    </source>
</evidence>
<accession>A0A1S3I1R7</accession>
<dbReference type="SUPFAM" id="SSF53335">
    <property type="entry name" value="S-adenosyl-L-methionine-dependent methyltransferases"/>
    <property type="match status" value="1"/>
</dbReference>
<evidence type="ECO:0000256" key="7">
    <source>
        <dbReference type="ARBA" id="ARBA00022694"/>
    </source>
</evidence>
<comment type="similarity">
    <text evidence="3">Belongs to the methyltransferase superfamily. METL family.</text>
</comment>
<keyword evidence="4" id="KW-0963">Cytoplasm</keyword>
<organism evidence="16 17">
    <name type="scientific">Lingula anatina</name>
    <name type="common">Brachiopod</name>
    <name type="synonym">Lingula unguis</name>
    <dbReference type="NCBI Taxonomy" id="7574"/>
    <lineage>
        <taxon>Eukaryota</taxon>
        <taxon>Metazoa</taxon>
        <taxon>Spiralia</taxon>
        <taxon>Lophotrochozoa</taxon>
        <taxon>Brachiopoda</taxon>
        <taxon>Linguliformea</taxon>
        <taxon>Lingulata</taxon>
        <taxon>Lingulida</taxon>
        <taxon>Linguloidea</taxon>
        <taxon>Lingulidae</taxon>
        <taxon>Lingula</taxon>
    </lineage>
</organism>
<evidence type="ECO:0000256" key="1">
    <source>
        <dbReference type="ARBA" id="ARBA00004123"/>
    </source>
</evidence>